<comment type="similarity">
    <text evidence="6">Belongs to the cullin family.</text>
</comment>
<keyword evidence="5" id="KW-0131">Cell cycle</keyword>
<dbReference type="AlphaFoldDB" id="A0A4Y9ZQN0"/>
<dbReference type="SUPFAM" id="SSF75632">
    <property type="entry name" value="Cullin homology domain"/>
    <property type="match status" value="1"/>
</dbReference>
<dbReference type="SMART" id="SM00182">
    <property type="entry name" value="CULLIN"/>
    <property type="match status" value="1"/>
</dbReference>
<keyword evidence="2" id="KW-0132">Cell division</keyword>
<dbReference type="SMART" id="SM01013">
    <property type="entry name" value="APC2"/>
    <property type="match status" value="1"/>
</dbReference>
<dbReference type="InterPro" id="IPR044554">
    <property type="entry name" value="ANAPC2"/>
</dbReference>
<keyword evidence="4" id="KW-0833">Ubl conjugation pathway</keyword>
<dbReference type="PANTHER" id="PTHR45957">
    <property type="entry name" value="ANAPHASE-PROMOTING COMPLEX SUBUNIT 2"/>
    <property type="match status" value="1"/>
</dbReference>
<dbReference type="Proteomes" id="UP000298061">
    <property type="component" value="Unassembled WGS sequence"/>
</dbReference>
<dbReference type="STRING" id="135208.A0A4Y9ZQN0"/>
<dbReference type="Gene3D" id="3.30.230.130">
    <property type="entry name" value="Cullin, Chain C, Domain 2"/>
    <property type="match status" value="1"/>
</dbReference>
<evidence type="ECO:0000259" key="7">
    <source>
        <dbReference type="PROSITE" id="PS50069"/>
    </source>
</evidence>
<keyword evidence="3" id="KW-0498">Mitosis</keyword>
<evidence type="ECO:0000256" key="1">
    <source>
        <dbReference type="ARBA" id="ARBA00016068"/>
    </source>
</evidence>
<dbReference type="InterPro" id="IPR036388">
    <property type="entry name" value="WH-like_DNA-bd_sf"/>
</dbReference>
<dbReference type="GO" id="GO:0007091">
    <property type="term" value="P:metaphase/anaphase transition of mitotic cell cycle"/>
    <property type="evidence" value="ECO:0007669"/>
    <property type="project" value="TreeGrafter"/>
</dbReference>
<sequence>MRKRQYLITDDIMEHMSRYEASGNPDVIGHLVLRVAEWYRTWAPGGDPARLGHTITSTYNVNFRTHVFSVLPPTFAGGFKKMIKATLVQMTDPSSQDTPPSVDDPNLWPSFELLGLVDRYESLIASVCYEHIESHVNESCEGKWDEPMLGKLREWMADKVVPWMLQPYARGAKNAEEARTMLQGVGSRFDFHVCKSLCDLRTKEIFDIIIDYPDSASALQDLKECLQRVDQRSQLVQTLRKANRKRLLHPGADTRDIITQYVSIIRCLRIIDPPGVLLFKVADPIRRYLRERPDTIRCIVASLVGDDESGDSLVDDTEPIQPLQSIQVEDYTDPNWEPEPIDAGPDFRTNKPSDVISTLVSIYDSKDLFVKELQVLLAQRLLAISDGNYEKERRNVEILKIRFGEAALQVCEVMLKDMTDSRRIDQHVQSQKSSIMHPTIISRHFWPPLQSSTFNMPGQFKEIQESYAREYAIFKPDKRLRWLPNLGTVHLEVELQDRTITADVSPLEAAFIELFSEKDVWTVKDLIERVGSIERSSAMRALISWVDRGVLKADGEDQFRLLEQADADHSNRPRRVIMMEEEPTVLSVQQQQADQMKAFWGFVQGMLRNLGALPLDRIQSMLRFTPGYDRNIEQLAGFMEAARREGLVIVNQGLWRLNR</sequence>
<dbReference type="Gene3D" id="1.10.10.10">
    <property type="entry name" value="Winged helix-like DNA-binding domain superfamily/Winged helix DNA-binding domain"/>
    <property type="match status" value="1"/>
</dbReference>
<accession>A0A4Y9ZQN0</accession>
<name>A0A4Y9ZQN0_9AGAM</name>
<dbReference type="InterPro" id="IPR057975">
    <property type="entry name" value="TPR_ANAPC2"/>
</dbReference>
<protein>
    <recommendedName>
        <fullName evidence="1">Anaphase-promoting complex subunit 2</fullName>
    </recommendedName>
</protein>
<evidence type="ECO:0000313" key="8">
    <source>
        <dbReference type="EMBL" id="TFY75769.1"/>
    </source>
</evidence>
<dbReference type="GO" id="GO:0006511">
    <property type="term" value="P:ubiquitin-dependent protein catabolic process"/>
    <property type="evidence" value="ECO:0007669"/>
    <property type="project" value="InterPro"/>
</dbReference>
<organism evidence="8 9">
    <name type="scientific">Hericium alpestre</name>
    <dbReference type="NCBI Taxonomy" id="135208"/>
    <lineage>
        <taxon>Eukaryota</taxon>
        <taxon>Fungi</taxon>
        <taxon>Dikarya</taxon>
        <taxon>Basidiomycota</taxon>
        <taxon>Agaricomycotina</taxon>
        <taxon>Agaricomycetes</taxon>
        <taxon>Russulales</taxon>
        <taxon>Hericiaceae</taxon>
        <taxon>Hericium</taxon>
    </lineage>
</organism>
<dbReference type="Pfam" id="PF25773">
    <property type="entry name" value="TPR_ANAPC2"/>
    <property type="match status" value="1"/>
</dbReference>
<dbReference type="OrthoDB" id="5581181at2759"/>
<comment type="caution">
    <text evidence="8">The sequence shown here is derived from an EMBL/GenBank/DDBJ whole genome shotgun (WGS) entry which is preliminary data.</text>
</comment>
<reference evidence="8 9" key="1">
    <citation type="submission" date="2019-02" db="EMBL/GenBank/DDBJ databases">
        <title>Genome sequencing of the rare red list fungi Hericium alpestre (H. flagellum).</title>
        <authorList>
            <person name="Buettner E."/>
            <person name="Kellner H."/>
        </authorList>
    </citation>
    <scope>NUCLEOTIDE SEQUENCE [LARGE SCALE GENOMIC DNA]</scope>
    <source>
        <strain evidence="8 9">DSM 108284</strain>
    </source>
</reference>
<dbReference type="EMBL" id="SFCI01001441">
    <property type="protein sequence ID" value="TFY75769.1"/>
    <property type="molecule type" value="Genomic_DNA"/>
</dbReference>
<dbReference type="Pfam" id="PF26557">
    <property type="entry name" value="Cullin_AB"/>
    <property type="match status" value="1"/>
</dbReference>
<dbReference type="GO" id="GO:0005680">
    <property type="term" value="C:anaphase-promoting complex"/>
    <property type="evidence" value="ECO:0007669"/>
    <property type="project" value="TreeGrafter"/>
</dbReference>
<evidence type="ECO:0000256" key="4">
    <source>
        <dbReference type="ARBA" id="ARBA00022786"/>
    </source>
</evidence>
<dbReference type="SUPFAM" id="SSF46785">
    <property type="entry name" value="Winged helix' DNA-binding domain"/>
    <property type="match status" value="1"/>
</dbReference>
<dbReference type="InterPro" id="IPR036390">
    <property type="entry name" value="WH_DNA-bd_sf"/>
</dbReference>
<dbReference type="Gene3D" id="1.20.1310.10">
    <property type="entry name" value="Cullin Repeats"/>
    <property type="match status" value="1"/>
</dbReference>
<keyword evidence="9" id="KW-1185">Reference proteome</keyword>
<dbReference type="GO" id="GO:0031625">
    <property type="term" value="F:ubiquitin protein ligase binding"/>
    <property type="evidence" value="ECO:0007669"/>
    <property type="project" value="InterPro"/>
</dbReference>
<gene>
    <name evidence="8" type="ORF">EWM64_g8243</name>
</gene>
<dbReference type="InterPro" id="IPR014786">
    <property type="entry name" value="ANAPC2_C"/>
</dbReference>
<evidence type="ECO:0000313" key="9">
    <source>
        <dbReference type="Proteomes" id="UP000298061"/>
    </source>
</evidence>
<dbReference type="Pfam" id="PF08672">
    <property type="entry name" value="ANAPC2"/>
    <property type="match status" value="1"/>
</dbReference>
<evidence type="ECO:0000256" key="6">
    <source>
        <dbReference type="PROSITE-ProRule" id="PRU00330"/>
    </source>
</evidence>
<feature type="domain" description="Cullin family profile" evidence="7">
    <location>
        <begin position="323"/>
        <end position="531"/>
    </location>
</feature>
<dbReference type="InterPro" id="IPR016158">
    <property type="entry name" value="Cullin_homology"/>
</dbReference>
<evidence type="ECO:0000256" key="2">
    <source>
        <dbReference type="ARBA" id="ARBA00022618"/>
    </source>
</evidence>
<dbReference type="GO" id="GO:0070979">
    <property type="term" value="P:protein K11-linked ubiquitination"/>
    <property type="evidence" value="ECO:0007669"/>
    <property type="project" value="TreeGrafter"/>
</dbReference>
<proteinExistence type="inferred from homology"/>
<evidence type="ECO:0000256" key="5">
    <source>
        <dbReference type="ARBA" id="ARBA00023306"/>
    </source>
</evidence>
<dbReference type="PROSITE" id="PS50069">
    <property type="entry name" value="CULLIN_2"/>
    <property type="match status" value="1"/>
</dbReference>
<dbReference type="InterPro" id="IPR059120">
    <property type="entry name" value="Cullin-like_AB"/>
</dbReference>
<dbReference type="InterPro" id="IPR036317">
    <property type="entry name" value="Cullin_homology_sf"/>
</dbReference>
<dbReference type="PANTHER" id="PTHR45957:SF1">
    <property type="entry name" value="ANAPHASE-PROMOTING COMPLEX SUBUNIT 2"/>
    <property type="match status" value="1"/>
</dbReference>
<dbReference type="GO" id="GO:0051301">
    <property type="term" value="P:cell division"/>
    <property type="evidence" value="ECO:0007669"/>
    <property type="project" value="UniProtKB-KW"/>
</dbReference>
<evidence type="ECO:0000256" key="3">
    <source>
        <dbReference type="ARBA" id="ARBA00022776"/>
    </source>
</evidence>